<evidence type="ECO:0000256" key="2">
    <source>
        <dbReference type="SAM" id="MobiDB-lite"/>
    </source>
</evidence>
<gene>
    <name evidence="4" type="ORF">A1O9_01547</name>
</gene>
<dbReference type="InterPro" id="IPR007219">
    <property type="entry name" value="XnlR_reg_dom"/>
</dbReference>
<protein>
    <recommendedName>
        <fullName evidence="3">Xylanolytic transcriptional activator regulatory domain-containing protein</fullName>
    </recommendedName>
</protein>
<evidence type="ECO:0000259" key="3">
    <source>
        <dbReference type="SMART" id="SM00906"/>
    </source>
</evidence>
<dbReference type="OrthoDB" id="2123952at2759"/>
<feature type="domain" description="Xylanolytic transcriptional activator regulatory" evidence="3">
    <location>
        <begin position="258"/>
        <end position="333"/>
    </location>
</feature>
<feature type="region of interest" description="Disordered" evidence="2">
    <location>
        <begin position="1"/>
        <end position="111"/>
    </location>
</feature>
<dbReference type="EMBL" id="AMGV01000001">
    <property type="protein sequence ID" value="KEF63569.1"/>
    <property type="molecule type" value="Genomic_DNA"/>
</dbReference>
<dbReference type="CDD" id="cd12148">
    <property type="entry name" value="fungal_TF_MHR"/>
    <property type="match status" value="1"/>
</dbReference>
<feature type="compositionally biased region" description="Polar residues" evidence="2">
    <location>
        <begin position="44"/>
        <end position="56"/>
    </location>
</feature>
<dbReference type="HOGENOM" id="CLU_008828_3_0_1"/>
<keyword evidence="1" id="KW-0539">Nucleus</keyword>
<dbReference type="GO" id="GO:0006351">
    <property type="term" value="P:DNA-templated transcription"/>
    <property type="evidence" value="ECO:0007669"/>
    <property type="project" value="InterPro"/>
</dbReference>
<proteinExistence type="predicted"/>
<dbReference type="AlphaFoldDB" id="A0A072PTX3"/>
<sequence length="653" mass="72868">MSDERTSQDAGSKAPSMSSQKGQSDTNTVSSESTIPVAVEPARQMQTYSSRRSTSAFCGPTSPEYSLNAAQRRMQCDKTSGPGSGSAISPSVDENQSDDGDDHPYSPGTEYVLPFHQAPRHILQPCLLQFRKFLPKAEAIRVLLLYHSMMGELHPICNIELMVKQTEACYARPVIELGTAVGDGLPITENDLLIINLALTIALCTETGVLPDTGRSIYDSCRDLINTKLASLTTDIKHVHVVFLVALRHFFMGRIRLAWRTCGQAGRMAMELGLHSREMSQQCLENDEQRAAVVELSCSLVVLDRQLSASAGLPHTFQNADFDLAVGASVNTPYLRHMMEFTLMSHKFNEPISRVATGGCYMDDDSFEVTNFLVEQWRKRATENWDFTRLSDWETQPSKIPPAWVVILYLRANAVRSILLRPFFLSDPANPASKRQVKSALDIISDSINVLSVLDKTSNIYRIQHPSLQHILAGTCALLFLVLSYTAQNHAAPGLDLPSEFFSTVNRNFWTALDLSRSYNEASLTSRKLYRRLNAIKDTLLRAGYLSPDYDPNQITQLIPDPQQSDMLIGSHMRMMSDQGLSSRELLPRSNHNSEIVPVNEMTIFPGTTNTMLGPNPFLFDFNMNLEYFDWLDYEWPSDDVAHSLSGTGFGSL</sequence>
<evidence type="ECO:0000256" key="1">
    <source>
        <dbReference type="ARBA" id="ARBA00023242"/>
    </source>
</evidence>
<organism evidence="4 5">
    <name type="scientific">Exophiala aquamarina CBS 119918</name>
    <dbReference type="NCBI Taxonomy" id="1182545"/>
    <lineage>
        <taxon>Eukaryota</taxon>
        <taxon>Fungi</taxon>
        <taxon>Dikarya</taxon>
        <taxon>Ascomycota</taxon>
        <taxon>Pezizomycotina</taxon>
        <taxon>Eurotiomycetes</taxon>
        <taxon>Chaetothyriomycetidae</taxon>
        <taxon>Chaetothyriales</taxon>
        <taxon>Herpotrichiellaceae</taxon>
        <taxon>Exophiala</taxon>
    </lineage>
</organism>
<comment type="caution">
    <text evidence="4">The sequence shown here is derived from an EMBL/GenBank/DDBJ whole genome shotgun (WGS) entry which is preliminary data.</text>
</comment>
<name>A0A072PTX3_9EURO</name>
<dbReference type="SMART" id="SM00906">
    <property type="entry name" value="Fungal_trans"/>
    <property type="match status" value="1"/>
</dbReference>
<dbReference type="VEuPathDB" id="FungiDB:A1O9_01547"/>
<evidence type="ECO:0000313" key="4">
    <source>
        <dbReference type="EMBL" id="KEF63569.1"/>
    </source>
</evidence>
<dbReference type="Pfam" id="PF04082">
    <property type="entry name" value="Fungal_trans"/>
    <property type="match status" value="1"/>
</dbReference>
<dbReference type="GO" id="GO:0008270">
    <property type="term" value="F:zinc ion binding"/>
    <property type="evidence" value="ECO:0007669"/>
    <property type="project" value="InterPro"/>
</dbReference>
<reference evidence="4 5" key="1">
    <citation type="submission" date="2013-03" db="EMBL/GenBank/DDBJ databases">
        <title>The Genome Sequence of Exophiala aquamarina CBS 119918.</title>
        <authorList>
            <consortium name="The Broad Institute Genomics Platform"/>
            <person name="Cuomo C."/>
            <person name="de Hoog S."/>
            <person name="Gorbushina A."/>
            <person name="Walker B."/>
            <person name="Young S.K."/>
            <person name="Zeng Q."/>
            <person name="Gargeya S."/>
            <person name="Fitzgerald M."/>
            <person name="Haas B."/>
            <person name="Abouelleil A."/>
            <person name="Allen A.W."/>
            <person name="Alvarado L."/>
            <person name="Arachchi H.M."/>
            <person name="Berlin A.M."/>
            <person name="Chapman S.B."/>
            <person name="Gainer-Dewar J."/>
            <person name="Goldberg J."/>
            <person name="Griggs A."/>
            <person name="Gujja S."/>
            <person name="Hansen M."/>
            <person name="Howarth C."/>
            <person name="Imamovic A."/>
            <person name="Ireland A."/>
            <person name="Larimer J."/>
            <person name="McCowan C."/>
            <person name="Murphy C."/>
            <person name="Pearson M."/>
            <person name="Poon T.W."/>
            <person name="Priest M."/>
            <person name="Roberts A."/>
            <person name="Saif S."/>
            <person name="Shea T."/>
            <person name="Sisk P."/>
            <person name="Sykes S."/>
            <person name="Wortman J."/>
            <person name="Nusbaum C."/>
            <person name="Birren B."/>
        </authorList>
    </citation>
    <scope>NUCLEOTIDE SEQUENCE [LARGE SCALE GENOMIC DNA]</scope>
    <source>
        <strain evidence="4 5">CBS 119918</strain>
    </source>
</reference>
<evidence type="ECO:0000313" key="5">
    <source>
        <dbReference type="Proteomes" id="UP000027920"/>
    </source>
</evidence>
<dbReference type="RefSeq" id="XP_013266159.1">
    <property type="nucleotide sequence ID" value="XM_013410705.1"/>
</dbReference>
<accession>A0A072PTX3</accession>
<dbReference type="PANTHER" id="PTHR46910:SF13">
    <property type="entry name" value="SPECIFIC TRANSCRIPTION FACTOR, PUTATIVE (AFU_ORTHOLOGUE AFUA_4G06190)-RELATED"/>
    <property type="match status" value="1"/>
</dbReference>
<dbReference type="GO" id="GO:0003700">
    <property type="term" value="F:DNA-binding transcription factor activity"/>
    <property type="evidence" value="ECO:0007669"/>
    <property type="project" value="InterPro"/>
</dbReference>
<dbReference type="PANTHER" id="PTHR46910">
    <property type="entry name" value="TRANSCRIPTION FACTOR PDR1"/>
    <property type="match status" value="1"/>
</dbReference>
<keyword evidence="5" id="KW-1185">Reference proteome</keyword>
<dbReference type="STRING" id="1182545.A0A072PTX3"/>
<dbReference type="GeneID" id="25276493"/>
<dbReference type="InterPro" id="IPR050987">
    <property type="entry name" value="AtrR-like"/>
</dbReference>
<dbReference type="Proteomes" id="UP000027920">
    <property type="component" value="Unassembled WGS sequence"/>
</dbReference>
<dbReference type="GO" id="GO:0003677">
    <property type="term" value="F:DNA binding"/>
    <property type="evidence" value="ECO:0007669"/>
    <property type="project" value="InterPro"/>
</dbReference>
<feature type="compositionally biased region" description="Polar residues" evidence="2">
    <location>
        <begin position="15"/>
        <end position="34"/>
    </location>
</feature>